<gene>
    <name evidence="5" type="ORF">ACFSC0_19675</name>
</gene>
<dbReference type="Pfam" id="PF12833">
    <property type="entry name" value="HTH_18"/>
    <property type="match status" value="1"/>
</dbReference>
<dbReference type="PROSITE" id="PS00041">
    <property type="entry name" value="HTH_ARAC_FAMILY_1"/>
    <property type="match status" value="1"/>
</dbReference>
<evidence type="ECO:0000313" key="6">
    <source>
        <dbReference type="Proteomes" id="UP001597237"/>
    </source>
</evidence>
<dbReference type="RefSeq" id="WP_377281663.1">
    <property type="nucleotide sequence ID" value="NZ_JBHRSI010000004.1"/>
</dbReference>
<dbReference type="PROSITE" id="PS01124">
    <property type="entry name" value="HTH_ARAC_FAMILY_2"/>
    <property type="match status" value="1"/>
</dbReference>
<sequence>MVPSPDLVSVETAEARISHGRLPPWRDETVTSVSNPGSIGLAFAAQRATLVRVGDASPIPRDVPPNSIGLGGAEPIAWLAVDAPSEQIEITASPALRREIAEGLGVAAHADLADLHGWEDPVILAIALRLRAGVRRWRPLDRLAQEELIRAAYARVLQRRFGGRPGTPGSLDARRLARVTDYVRAHPDRSLTITELAAAAHLSPFHFARSFRRSVGLAPHQFVAGLRLEVAVARLRSGDVTVAQAAHEAGFSNLSHFRRQVRLNFGDSPTALRA</sequence>
<name>A0ABW4N6B2_9CAUL</name>
<comment type="caution">
    <text evidence="5">The sequence shown here is derived from an EMBL/GenBank/DDBJ whole genome shotgun (WGS) entry which is preliminary data.</text>
</comment>
<keyword evidence="6" id="KW-1185">Reference proteome</keyword>
<evidence type="ECO:0000259" key="4">
    <source>
        <dbReference type="PROSITE" id="PS01124"/>
    </source>
</evidence>
<keyword evidence="3" id="KW-0804">Transcription</keyword>
<evidence type="ECO:0000256" key="2">
    <source>
        <dbReference type="ARBA" id="ARBA00023125"/>
    </source>
</evidence>
<dbReference type="InterPro" id="IPR018062">
    <property type="entry name" value="HTH_AraC-typ_CS"/>
</dbReference>
<evidence type="ECO:0000256" key="1">
    <source>
        <dbReference type="ARBA" id="ARBA00023015"/>
    </source>
</evidence>
<protein>
    <submittedName>
        <fullName evidence="5">Helix-turn-helix domain-containing protein</fullName>
    </submittedName>
</protein>
<evidence type="ECO:0000256" key="3">
    <source>
        <dbReference type="ARBA" id="ARBA00023163"/>
    </source>
</evidence>
<dbReference type="SMART" id="SM00342">
    <property type="entry name" value="HTH_ARAC"/>
    <property type="match status" value="1"/>
</dbReference>
<accession>A0ABW4N6B2</accession>
<dbReference type="Gene3D" id="1.10.10.60">
    <property type="entry name" value="Homeodomain-like"/>
    <property type="match status" value="1"/>
</dbReference>
<dbReference type="InterPro" id="IPR018060">
    <property type="entry name" value="HTH_AraC"/>
</dbReference>
<feature type="domain" description="HTH araC/xylS-type" evidence="4">
    <location>
        <begin position="177"/>
        <end position="274"/>
    </location>
</feature>
<dbReference type="EMBL" id="JBHUEY010000012">
    <property type="protein sequence ID" value="MFD1785625.1"/>
    <property type="molecule type" value="Genomic_DNA"/>
</dbReference>
<dbReference type="PANTHER" id="PTHR46796">
    <property type="entry name" value="HTH-TYPE TRANSCRIPTIONAL ACTIVATOR RHAS-RELATED"/>
    <property type="match status" value="1"/>
</dbReference>
<keyword evidence="2" id="KW-0238">DNA-binding</keyword>
<dbReference type="Proteomes" id="UP001597237">
    <property type="component" value="Unassembled WGS sequence"/>
</dbReference>
<reference evidence="6" key="1">
    <citation type="journal article" date="2019" name="Int. J. Syst. Evol. Microbiol.">
        <title>The Global Catalogue of Microorganisms (GCM) 10K type strain sequencing project: providing services to taxonomists for standard genome sequencing and annotation.</title>
        <authorList>
            <consortium name="The Broad Institute Genomics Platform"/>
            <consortium name="The Broad Institute Genome Sequencing Center for Infectious Disease"/>
            <person name="Wu L."/>
            <person name="Ma J."/>
        </authorList>
    </citation>
    <scope>NUCLEOTIDE SEQUENCE [LARGE SCALE GENOMIC DNA]</scope>
    <source>
        <strain evidence="6">DFY28</strain>
    </source>
</reference>
<evidence type="ECO:0000313" key="5">
    <source>
        <dbReference type="EMBL" id="MFD1785625.1"/>
    </source>
</evidence>
<dbReference type="InterPro" id="IPR009057">
    <property type="entry name" value="Homeodomain-like_sf"/>
</dbReference>
<dbReference type="SUPFAM" id="SSF46689">
    <property type="entry name" value="Homeodomain-like"/>
    <property type="match status" value="2"/>
</dbReference>
<proteinExistence type="predicted"/>
<keyword evidence="1" id="KW-0805">Transcription regulation</keyword>
<dbReference type="InterPro" id="IPR050204">
    <property type="entry name" value="AraC_XylS_family_regulators"/>
</dbReference>
<organism evidence="5 6">
    <name type="scientific">Phenylobacterium terrae</name>
    <dbReference type="NCBI Taxonomy" id="2665495"/>
    <lineage>
        <taxon>Bacteria</taxon>
        <taxon>Pseudomonadati</taxon>
        <taxon>Pseudomonadota</taxon>
        <taxon>Alphaproteobacteria</taxon>
        <taxon>Caulobacterales</taxon>
        <taxon>Caulobacteraceae</taxon>
        <taxon>Phenylobacterium</taxon>
    </lineage>
</organism>